<dbReference type="OrthoDB" id="8562153at2"/>
<gene>
    <name evidence="2" type="ORF">NSMM_260047</name>
</gene>
<feature type="transmembrane region" description="Helical" evidence="1">
    <location>
        <begin position="69"/>
        <end position="88"/>
    </location>
</feature>
<dbReference type="Proteomes" id="UP000198729">
    <property type="component" value="Unassembled WGS sequence"/>
</dbReference>
<sequence length="195" mass="22057">MNEQELGKKIAKLLDLGTTENIKQSTLYRLQSARRAALENHYSTLEVMHSGNGTSIFGIHIPYFYSGKLLLLLLVILFIFTMVPANYWQFLDRGKLSHTTVLIDDLPNEGASDDEHELIEEYLDNMLELMDDLSTNAQIDAEPEVQDGISVEIPPIMNKQPEVTSDTPVENAIESITEPIENPLIDIRKDNEIDE</sequence>
<evidence type="ECO:0000256" key="1">
    <source>
        <dbReference type="SAM" id="Phobius"/>
    </source>
</evidence>
<evidence type="ECO:0000313" key="2">
    <source>
        <dbReference type="EMBL" id="SCZ84751.1"/>
    </source>
</evidence>
<dbReference type="InterPro" id="IPR022064">
    <property type="entry name" value="DUF3619"/>
</dbReference>
<proteinExistence type="predicted"/>
<keyword evidence="1" id="KW-0472">Membrane</keyword>
<dbReference type="RefSeq" id="WP_090284472.1">
    <property type="nucleotide sequence ID" value="NZ_FMWO01000032.1"/>
</dbReference>
<evidence type="ECO:0000313" key="3">
    <source>
        <dbReference type="Proteomes" id="UP000198729"/>
    </source>
</evidence>
<reference evidence="2 3" key="1">
    <citation type="submission" date="2016-10" db="EMBL/GenBank/DDBJ databases">
        <authorList>
            <person name="de Groot N.N."/>
        </authorList>
    </citation>
    <scope>NUCLEOTIDE SEQUENCE [LARGE SCALE GENOMIC DNA]</scope>
    <source>
        <strain evidence="2">1</strain>
    </source>
</reference>
<dbReference type="Pfam" id="PF12279">
    <property type="entry name" value="DUF3619"/>
    <property type="match status" value="1"/>
</dbReference>
<keyword evidence="3" id="KW-1185">Reference proteome</keyword>
<dbReference type="AlphaFoldDB" id="A0A1G5SDY0"/>
<dbReference type="EMBL" id="FMWO01000032">
    <property type="protein sequence ID" value="SCZ84751.1"/>
    <property type="molecule type" value="Genomic_DNA"/>
</dbReference>
<dbReference type="STRING" id="51642.NSMM_260047"/>
<keyword evidence="1" id="KW-1133">Transmembrane helix</keyword>
<accession>A0A1G5SDY0</accession>
<organism evidence="2 3">
    <name type="scientific">Nitrosomonas mobilis</name>
    <dbReference type="NCBI Taxonomy" id="51642"/>
    <lineage>
        <taxon>Bacteria</taxon>
        <taxon>Pseudomonadati</taxon>
        <taxon>Pseudomonadota</taxon>
        <taxon>Betaproteobacteria</taxon>
        <taxon>Nitrosomonadales</taxon>
        <taxon>Nitrosomonadaceae</taxon>
        <taxon>Nitrosomonas</taxon>
    </lineage>
</organism>
<name>A0A1G5SDY0_9PROT</name>
<protein>
    <recommendedName>
        <fullName evidence="4">Transmembrane protein</fullName>
    </recommendedName>
</protein>
<evidence type="ECO:0008006" key="4">
    <source>
        <dbReference type="Google" id="ProtNLM"/>
    </source>
</evidence>
<keyword evidence="1" id="KW-0812">Transmembrane</keyword>